<sequence length="122" mass="14350">MPCPCGNSQSLWDEVMEELQKIKQEKRANLMEIRGVPETENEDLFEIVFKIATLLNIYIQKEQIQLLTRRTLLHDKAPDTILVVFHSKKIRDFFLGATKMISWDMKAYHLGFKDDNSVVEFF</sequence>
<evidence type="ECO:0000313" key="2">
    <source>
        <dbReference type="Proteomes" id="UP000823941"/>
    </source>
</evidence>
<organism evidence="1 2">
    <name type="scientific">Plutella xylostella</name>
    <name type="common">Diamondback moth</name>
    <name type="synonym">Plutella maculipennis</name>
    <dbReference type="NCBI Taxonomy" id="51655"/>
    <lineage>
        <taxon>Eukaryota</taxon>
        <taxon>Metazoa</taxon>
        <taxon>Ecdysozoa</taxon>
        <taxon>Arthropoda</taxon>
        <taxon>Hexapoda</taxon>
        <taxon>Insecta</taxon>
        <taxon>Pterygota</taxon>
        <taxon>Neoptera</taxon>
        <taxon>Endopterygota</taxon>
        <taxon>Lepidoptera</taxon>
        <taxon>Glossata</taxon>
        <taxon>Ditrysia</taxon>
        <taxon>Yponomeutoidea</taxon>
        <taxon>Plutellidae</taxon>
        <taxon>Plutella</taxon>
    </lineage>
</organism>
<dbReference type="EMBL" id="JAHIBW010000020">
    <property type="protein sequence ID" value="KAG7301009.1"/>
    <property type="molecule type" value="Genomic_DNA"/>
</dbReference>
<dbReference type="Proteomes" id="UP000823941">
    <property type="component" value="Chromosome 20"/>
</dbReference>
<gene>
    <name evidence="1" type="ORF">JYU34_015379</name>
</gene>
<keyword evidence="2" id="KW-1185">Reference proteome</keyword>
<proteinExistence type="predicted"/>
<reference evidence="1 2" key="1">
    <citation type="submission" date="2021-06" db="EMBL/GenBank/DDBJ databases">
        <title>A haploid diamondback moth (Plutella xylostella L.) genome assembly resolves 31 chromosomes and identifies a diamide resistance mutation.</title>
        <authorList>
            <person name="Ward C.M."/>
            <person name="Perry K.D."/>
            <person name="Baker G."/>
            <person name="Powis K."/>
            <person name="Heckel D.G."/>
            <person name="Baxter S.W."/>
        </authorList>
    </citation>
    <scope>NUCLEOTIDE SEQUENCE [LARGE SCALE GENOMIC DNA]</scope>
    <source>
        <strain evidence="1 2">LV</strain>
        <tissue evidence="1">Single pupa</tissue>
    </source>
</reference>
<protein>
    <submittedName>
        <fullName evidence="1">Uncharacterized protein</fullName>
    </submittedName>
</protein>
<comment type="caution">
    <text evidence="1">The sequence shown here is derived from an EMBL/GenBank/DDBJ whole genome shotgun (WGS) entry which is preliminary data.</text>
</comment>
<name>A0ABQ7Q8H7_PLUXY</name>
<accession>A0ABQ7Q8H7</accession>
<evidence type="ECO:0000313" key="1">
    <source>
        <dbReference type="EMBL" id="KAG7301009.1"/>
    </source>
</evidence>